<dbReference type="Pfam" id="PF22823">
    <property type="entry name" value="MrpR_C_cat"/>
    <property type="match status" value="1"/>
</dbReference>
<evidence type="ECO:0000313" key="5">
    <source>
        <dbReference type="Proteomes" id="UP000254400"/>
    </source>
</evidence>
<accession>A0A378Y149</accession>
<evidence type="ECO:0000313" key="4">
    <source>
        <dbReference type="EMBL" id="SUA70271.1"/>
    </source>
</evidence>
<dbReference type="GO" id="GO:0003677">
    <property type="term" value="F:DNA binding"/>
    <property type="evidence" value="ECO:0007669"/>
    <property type="project" value="InterPro"/>
</dbReference>
<dbReference type="InterPro" id="IPR013762">
    <property type="entry name" value="Integrase-like_cat_sf"/>
</dbReference>
<evidence type="ECO:0000256" key="1">
    <source>
        <dbReference type="ARBA" id="ARBA00023172"/>
    </source>
</evidence>
<gene>
    <name evidence="4" type="ORF">NCTC10343_03142</name>
</gene>
<name>A0A378Y149_PAEPO</name>
<keyword evidence="1" id="KW-0233">DNA recombination</keyword>
<dbReference type="Gene3D" id="1.10.443.10">
    <property type="entry name" value="Intergrase catalytic core"/>
    <property type="match status" value="1"/>
</dbReference>
<reference evidence="4 5" key="1">
    <citation type="submission" date="2018-06" db="EMBL/GenBank/DDBJ databases">
        <authorList>
            <consortium name="Pathogen Informatics"/>
            <person name="Doyle S."/>
        </authorList>
    </citation>
    <scope>NUCLEOTIDE SEQUENCE [LARGE SCALE GENOMIC DNA]</scope>
    <source>
        <strain evidence="4 5">NCTC10343</strain>
    </source>
</reference>
<dbReference type="GO" id="GO:0015074">
    <property type="term" value="P:DNA integration"/>
    <property type="evidence" value="ECO:0007669"/>
    <property type="project" value="InterPro"/>
</dbReference>
<organism evidence="4 5">
    <name type="scientific">Paenibacillus polymyxa</name>
    <name type="common">Bacillus polymyxa</name>
    <dbReference type="NCBI Taxonomy" id="1406"/>
    <lineage>
        <taxon>Bacteria</taxon>
        <taxon>Bacillati</taxon>
        <taxon>Bacillota</taxon>
        <taxon>Bacilli</taxon>
        <taxon>Bacillales</taxon>
        <taxon>Paenibacillaceae</taxon>
        <taxon>Paenibacillus</taxon>
    </lineage>
</organism>
<dbReference type="GeneID" id="93346496"/>
<dbReference type="InterPro" id="IPR055009">
    <property type="entry name" value="MrpR_N_CB"/>
</dbReference>
<evidence type="ECO:0000259" key="2">
    <source>
        <dbReference type="Pfam" id="PF22822"/>
    </source>
</evidence>
<sequence length="325" mass="37772">MNNIYGDSLYNPEIKKRFLSEFRENTRKNYEGKLKRASRVEMRLEKDLYDFTLSEFEEVIYLLAPTKLSSAMNYGSILRKYVEWASAQGLRKDKMNPLAAMKGKSDFEKFVPQQTLIKKEHLDDALSELDSYRDIAIILSIFEGILGRNSSEIRTLKVENIDKANNKIKLTNVDRYETTEREIIVSEYLIKSLLAADKEEVYKSNFGEGSKRKDTSKLKDNEYIIKSTRGEEVKQSLITFVVTKFGEKLNRPSLSPIDIRNSGMLEMARIEYLRDNKKSLDRSDIHKICKQFNVGLRDGGIINSTMYTQDFLNEETIKRVYPEVE</sequence>
<feature type="domain" description="MrpR N-terminal core-binding" evidence="2">
    <location>
        <begin position="9"/>
        <end position="85"/>
    </location>
</feature>
<dbReference type="RefSeq" id="WP_019687663.1">
    <property type="nucleotide sequence ID" value="NZ_CP036496.1"/>
</dbReference>
<evidence type="ECO:0000259" key="3">
    <source>
        <dbReference type="Pfam" id="PF22823"/>
    </source>
</evidence>
<dbReference type="InterPro" id="IPR055008">
    <property type="entry name" value="MrpR_C_cat"/>
</dbReference>
<protein>
    <submittedName>
        <fullName evidence="4">Site-specific recombinase XerD</fullName>
    </submittedName>
</protein>
<dbReference type="EMBL" id="UGSC01000001">
    <property type="protein sequence ID" value="SUA70271.1"/>
    <property type="molecule type" value="Genomic_DNA"/>
</dbReference>
<proteinExistence type="predicted"/>
<dbReference type="InterPro" id="IPR011010">
    <property type="entry name" value="DNA_brk_join_enz"/>
</dbReference>
<dbReference type="GO" id="GO:0006310">
    <property type="term" value="P:DNA recombination"/>
    <property type="evidence" value="ECO:0007669"/>
    <property type="project" value="UniProtKB-KW"/>
</dbReference>
<dbReference type="SUPFAM" id="SSF56349">
    <property type="entry name" value="DNA breaking-rejoining enzymes"/>
    <property type="match status" value="1"/>
</dbReference>
<dbReference type="AlphaFoldDB" id="A0A378Y149"/>
<dbReference type="Proteomes" id="UP000254400">
    <property type="component" value="Unassembled WGS sequence"/>
</dbReference>
<dbReference type="Pfam" id="PF22822">
    <property type="entry name" value="MrpR_N_CB"/>
    <property type="match status" value="1"/>
</dbReference>
<feature type="domain" description="MrpR C-terminal catalytic" evidence="3">
    <location>
        <begin position="121"/>
        <end position="323"/>
    </location>
</feature>